<gene>
    <name evidence="15" type="ORF">HERILL_LOCUS15332</name>
</gene>
<dbReference type="OMA" id="MTMHEAN"/>
<dbReference type="OrthoDB" id="8117402at2759"/>
<evidence type="ECO:0000256" key="1">
    <source>
        <dbReference type="ARBA" id="ARBA00004123"/>
    </source>
</evidence>
<keyword evidence="3 12" id="KW-0479">Metal-binding</keyword>
<feature type="binding site" evidence="12">
    <location>
        <position position="63"/>
    </location>
    <ligand>
        <name>Zn(2+)</name>
        <dbReference type="ChEBI" id="CHEBI:29105"/>
    </ligand>
</feature>
<evidence type="ECO:0000256" key="2">
    <source>
        <dbReference type="ARBA" id="ARBA00006991"/>
    </source>
</evidence>
<protein>
    <submittedName>
        <fullName evidence="15">Uncharacterized protein</fullName>
    </submittedName>
</protein>
<feature type="domain" description="C2H2-type" evidence="13">
    <location>
        <begin position="649"/>
        <end position="676"/>
    </location>
</feature>
<evidence type="ECO:0000313" key="15">
    <source>
        <dbReference type="EMBL" id="CAD7093017.1"/>
    </source>
</evidence>
<dbReference type="InterPro" id="IPR036236">
    <property type="entry name" value="Znf_C2H2_sf"/>
</dbReference>
<dbReference type="SMART" id="SM00355">
    <property type="entry name" value="ZnF_C2H2"/>
    <property type="match status" value="14"/>
</dbReference>
<feature type="binding site" evidence="12">
    <location>
        <position position="15"/>
    </location>
    <ligand>
        <name>Zn(2+)</name>
        <dbReference type="ChEBI" id="CHEBI:29105"/>
    </ligand>
</feature>
<evidence type="ECO:0000256" key="9">
    <source>
        <dbReference type="ARBA" id="ARBA00023163"/>
    </source>
</evidence>
<dbReference type="FunFam" id="3.30.160.60:FF:000075">
    <property type="entry name" value="Putative zinc finger protein 536"/>
    <property type="match status" value="1"/>
</dbReference>
<feature type="binding site" evidence="12">
    <location>
        <position position="60"/>
    </location>
    <ligand>
        <name>Zn(2+)</name>
        <dbReference type="ChEBI" id="CHEBI:29105"/>
    </ligand>
</feature>
<feature type="domain" description="C2H2-type" evidence="13">
    <location>
        <begin position="677"/>
        <end position="701"/>
    </location>
</feature>
<evidence type="ECO:0000256" key="11">
    <source>
        <dbReference type="PROSITE-ProRule" id="PRU00042"/>
    </source>
</evidence>
<keyword evidence="5 11" id="KW-0863">Zinc-finger</keyword>
<feature type="domain" description="C2H2-type" evidence="13">
    <location>
        <begin position="521"/>
        <end position="548"/>
    </location>
</feature>
<keyword evidence="16" id="KW-1185">Reference proteome</keyword>
<dbReference type="FunCoup" id="A0A7R8Z4I2">
    <property type="interactions" value="250"/>
</dbReference>
<organism evidence="15 16">
    <name type="scientific">Hermetia illucens</name>
    <name type="common">Black soldier fly</name>
    <dbReference type="NCBI Taxonomy" id="343691"/>
    <lineage>
        <taxon>Eukaryota</taxon>
        <taxon>Metazoa</taxon>
        <taxon>Ecdysozoa</taxon>
        <taxon>Arthropoda</taxon>
        <taxon>Hexapoda</taxon>
        <taxon>Insecta</taxon>
        <taxon>Pterygota</taxon>
        <taxon>Neoptera</taxon>
        <taxon>Endopterygota</taxon>
        <taxon>Diptera</taxon>
        <taxon>Brachycera</taxon>
        <taxon>Stratiomyomorpha</taxon>
        <taxon>Stratiomyidae</taxon>
        <taxon>Hermetiinae</taxon>
        <taxon>Hermetia</taxon>
    </lineage>
</organism>
<evidence type="ECO:0000256" key="6">
    <source>
        <dbReference type="ARBA" id="ARBA00022833"/>
    </source>
</evidence>
<sequence>MSIVDAINLNLNKICRACLLHNDNMNELNGVVESAQMSLGDLLLACSKVTDQKYMPTLLCLECTSQLINAYNFKVKCEENDRILTNYLTGLKNSPSYVYDELSQDPIDIKVEIDDDRTPNDQDQSLEICRVEEGENTMAPSVCDEMNEDDKGNLKVSISFSDEITPDAKNRYRCEVCRNAYNHKKSLIRHMNKVHRANISNRCKICNKVYAKGAQLEAHMETHMQNQIFSCGICGETFDSEQMWKIHREMHSKLRQRKNKTENKKETTAKPNEVDYSLCLPNGSKSIQCKICSLELGKIAKLKEHMTQHTTVNSFNEINMTSEWKMTLGLTKSTSYEEIINYIIKSIEEGSLSNFYSISTKSGNELSISDSETESDSDDQPFTDYSRSVYKCEICCKIFERRYKILFHQQTDHSGDELKYQCPKCSWKFISSKLLNDHLRTLCNNENKRYSCDECGMKFTWSENLIAHQNVRHCVAEIKKSRKEITKDKKYVCEVCNKVFVRSEHLDRHKSVHLPPNLRRFECEVCHKRFNRRDNMRSHMRVHERGNRADRENGGGKCDAEGRHHLCVYCGRGFTNSSNLIVHMRRHTGEKPYKCDLCGKGFPRSSDLACHRRTHTGEKPHLCTVCGKGFSRSNKLVRHLRIHTGVRPYKCTYCDRAFTQSNDLTLHIRRHTGDKPYVCGVCGDRFIQGTALQAHRRMKSHFEGPENDAPFASMSMNNPNRYNSQNRVDRIGLPNREPIEPIEIKPVGRAGNSKMPCTSNSGDNVLFTNNIIEASVENIGDCNIVSLVPAQIQIQEYLTVPGIAYSSELQTLQ</sequence>
<feature type="domain" description="C2H2-type" evidence="13">
    <location>
        <begin position="390"/>
        <end position="418"/>
    </location>
</feature>
<comment type="subcellular location">
    <subcellularLocation>
        <location evidence="1">Nucleus</location>
    </subcellularLocation>
</comment>
<dbReference type="GO" id="GO:0000978">
    <property type="term" value="F:RNA polymerase II cis-regulatory region sequence-specific DNA binding"/>
    <property type="evidence" value="ECO:0007669"/>
    <property type="project" value="TreeGrafter"/>
</dbReference>
<feature type="binding site" evidence="12">
    <location>
        <position position="18"/>
    </location>
    <ligand>
        <name>Zn(2+)</name>
        <dbReference type="ChEBI" id="CHEBI:29105"/>
    </ligand>
</feature>
<evidence type="ECO:0000256" key="4">
    <source>
        <dbReference type="ARBA" id="ARBA00022737"/>
    </source>
</evidence>
<feature type="domain" description="C2H2-type" evidence="13">
    <location>
        <begin position="593"/>
        <end position="620"/>
    </location>
</feature>
<dbReference type="PROSITE" id="PS00028">
    <property type="entry name" value="ZINC_FINGER_C2H2_1"/>
    <property type="match status" value="12"/>
</dbReference>
<name>A0A7R8Z4I2_HERIL</name>
<dbReference type="AlphaFoldDB" id="A0A7R8Z4I2"/>
<dbReference type="Pfam" id="PF00096">
    <property type="entry name" value="zf-C2H2"/>
    <property type="match status" value="9"/>
</dbReference>
<keyword evidence="7" id="KW-0805">Transcription regulation</keyword>
<reference evidence="15 16" key="1">
    <citation type="submission" date="2020-11" db="EMBL/GenBank/DDBJ databases">
        <authorList>
            <person name="Wallbank WR R."/>
            <person name="Pardo Diaz C."/>
            <person name="Kozak K."/>
            <person name="Martin S."/>
            <person name="Jiggins C."/>
            <person name="Moest M."/>
            <person name="Warren A I."/>
            <person name="Generalovic N T."/>
            <person name="Byers J.R.P. K."/>
            <person name="Montejo-Kovacevich G."/>
            <person name="Yen C E."/>
        </authorList>
    </citation>
    <scope>NUCLEOTIDE SEQUENCE [LARGE SCALE GENOMIC DNA]</scope>
</reference>
<dbReference type="SUPFAM" id="SSF57667">
    <property type="entry name" value="beta-beta-alpha zinc fingers"/>
    <property type="match status" value="8"/>
</dbReference>
<dbReference type="Proteomes" id="UP000594454">
    <property type="component" value="Chromosome 6"/>
</dbReference>
<keyword evidence="8" id="KW-0238">DNA-binding</keyword>
<dbReference type="SUPFAM" id="SSF57716">
    <property type="entry name" value="Glucocorticoid receptor-like (DNA-binding domain)"/>
    <property type="match status" value="1"/>
</dbReference>
<feature type="domain" description="C2H2-type" evidence="13">
    <location>
        <begin position="420"/>
        <end position="448"/>
    </location>
</feature>
<proteinExistence type="inferred from homology"/>
<dbReference type="FunFam" id="3.30.160.60:FF:002455">
    <property type="entry name" value="FI03704p"/>
    <property type="match status" value="1"/>
</dbReference>
<dbReference type="InParanoid" id="A0A7R8Z4I2"/>
<dbReference type="SMART" id="SM00868">
    <property type="entry name" value="zf-AD"/>
    <property type="match status" value="1"/>
</dbReference>
<dbReference type="FunFam" id="3.30.160.60:FF:000145">
    <property type="entry name" value="Zinc finger protein 574"/>
    <property type="match status" value="1"/>
</dbReference>
<feature type="domain" description="C2H2-type" evidence="13">
    <location>
        <begin position="229"/>
        <end position="256"/>
    </location>
</feature>
<dbReference type="FunFam" id="3.30.160.60:FF:000478">
    <property type="entry name" value="Zinc finger protein 133"/>
    <property type="match status" value="1"/>
</dbReference>
<dbReference type="PROSITE" id="PS51915">
    <property type="entry name" value="ZAD"/>
    <property type="match status" value="1"/>
</dbReference>
<keyword evidence="4" id="KW-0677">Repeat</keyword>
<keyword evidence="10" id="KW-0539">Nucleus</keyword>
<dbReference type="FunFam" id="3.30.160.60:FF:000512">
    <property type="entry name" value="zinc finger protein 197 isoform X1"/>
    <property type="match status" value="1"/>
</dbReference>
<dbReference type="FunFam" id="3.30.160.60:FF:000295">
    <property type="entry name" value="zinc finger protein 19"/>
    <property type="match status" value="1"/>
</dbReference>
<dbReference type="InterPro" id="IPR012934">
    <property type="entry name" value="Znf_AD"/>
</dbReference>
<dbReference type="PANTHER" id="PTHR24393:SF15">
    <property type="entry name" value="IP01243P-RELATED"/>
    <property type="match status" value="1"/>
</dbReference>
<dbReference type="PROSITE" id="PS50157">
    <property type="entry name" value="ZINC_FINGER_C2H2_2"/>
    <property type="match status" value="13"/>
</dbReference>
<dbReference type="Pfam" id="PF07776">
    <property type="entry name" value="zf-AD"/>
    <property type="match status" value="1"/>
</dbReference>
<feature type="domain" description="C2H2-type" evidence="13">
    <location>
        <begin position="565"/>
        <end position="592"/>
    </location>
</feature>
<feature type="domain" description="C2H2-type" evidence="13">
    <location>
        <begin position="450"/>
        <end position="473"/>
    </location>
</feature>
<evidence type="ECO:0000256" key="5">
    <source>
        <dbReference type="ARBA" id="ARBA00022771"/>
    </source>
</evidence>
<evidence type="ECO:0000256" key="3">
    <source>
        <dbReference type="ARBA" id="ARBA00022723"/>
    </source>
</evidence>
<dbReference type="Pfam" id="PF13912">
    <property type="entry name" value="zf-C2H2_6"/>
    <property type="match status" value="1"/>
</dbReference>
<dbReference type="GO" id="GO:0001228">
    <property type="term" value="F:DNA-binding transcription activator activity, RNA polymerase II-specific"/>
    <property type="evidence" value="ECO:0007669"/>
    <property type="project" value="TreeGrafter"/>
</dbReference>
<keyword evidence="6 12" id="KW-0862">Zinc</keyword>
<evidence type="ECO:0000256" key="12">
    <source>
        <dbReference type="PROSITE-ProRule" id="PRU01263"/>
    </source>
</evidence>
<dbReference type="Gene3D" id="3.30.160.60">
    <property type="entry name" value="Classic Zinc Finger"/>
    <property type="match status" value="11"/>
</dbReference>
<dbReference type="GO" id="GO:0008270">
    <property type="term" value="F:zinc ion binding"/>
    <property type="evidence" value="ECO:0007669"/>
    <property type="project" value="UniProtKB-UniRule"/>
</dbReference>
<evidence type="ECO:0000256" key="10">
    <source>
        <dbReference type="ARBA" id="ARBA00023242"/>
    </source>
</evidence>
<dbReference type="GO" id="GO:0005634">
    <property type="term" value="C:nucleus"/>
    <property type="evidence" value="ECO:0007669"/>
    <property type="project" value="UniProtKB-SubCell"/>
</dbReference>
<accession>A0A7R8Z4I2</accession>
<evidence type="ECO:0000256" key="8">
    <source>
        <dbReference type="ARBA" id="ARBA00023125"/>
    </source>
</evidence>
<feature type="domain" description="C2H2-type" evidence="13">
    <location>
        <begin position="621"/>
        <end position="648"/>
    </location>
</feature>
<evidence type="ECO:0000256" key="7">
    <source>
        <dbReference type="ARBA" id="ARBA00023015"/>
    </source>
</evidence>
<evidence type="ECO:0000313" key="16">
    <source>
        <dbReference type="Proteomes" id="UP000594454"/>
    </source>
</evidence>
<dbReference type="EMBL" id="LR899014">
    <property type="protein sequence ID" value="CAD7093017.1"/>
    <property type="molecule type" value="Genomic_DNA"/>
</dbReference>
<feature type="domain" description="C2H2-type" evidence="13">
    <location>
        <begin position="201"/>
        <end position="228"/>
    </location>
</feature>
<dbReference type="PANTHER" id="PTHR24393">
    <property type="entry name" value="ZINC FINGER PROTEIN"/>
    <property type="match status" value="1"/>
</dbReference>
<comment type="similarity">
    <text evidence="2">Belongs to the krueppel C2H2-type zinc-finger protein family.</text>
</comment>
<feature type="domain" description="C2H2-type" evidence="13">
    <location>
        <begin position="491"/>
        <end position="513"/>
    </location>
</feature>
<evidence type="ECO:0000259" key="13">
    <source>
        <dbReference type="PROSITE" id="PS50157"/>
    </source>
</evidence>
<dbReference type="InterPro" id="IPR013087">
    <property type="entry name" value="Znf_C2H2_type"/>
</dbReference>
<feature type="domain" description="C2H2-type" evidence="13">
    <location>
        <begin position="172"/>
        <end position="200"/>
    </location>
</feature>
<evidence type="ECO:0000259" key="14">
    <source>
        <dbReference type="PROSITE" id="PS51915"/>
    </source>
</evidence>
<feature type="domain" description="ZAD" evidence="14">
    <location>
        <begin position="13"/>
        <end position="87"/>
    </location>
</feature>
<keyword evidence="9" id="KW-0804">Transcription</keyword>